<comment type="similarity">
    <text evidence="6">Belongs to the glycosyl hydrolase 24 family.</text>
</comment>
<dbReference type="InterPro" id="IPR051018">
    <property type="entry name" value="Bacteriophage_GH24"/>
</dbReference>
<sequence>MNNRIARAATAAGGAGTLAIAGVLQAWYEGEGPTVRQSSGAVLSVPYKDPVGIWTVCRGVTGPEVIPSKRYTAAEGRALEARHLAIAEAHARRYITAYDRLNKWQQAALIDWFYNLGANPATLNSTLRAKLNAGCIEGGCDELSRWVKGRVKGELVTLNGLVDRRDTGEELCLRWGSK</sequence>
<dbReference type="InterPro" id="IPR023346">
    <property type="entry name" value="Lysozyme-like_dom_sf"/>
</dbReference>
<organism evidence="7 8">
    <name type="scientific">Variovorax beijingensis</name>
    <dbReference type="NCBI Taxonomy" id="2496117"/>
    <lineage>
        <taxon>Bacteria</taxon>
        <taxon>Pseudomonadati</taxon>
        <taxon>Pseudomonadota</taxon>
        <taxon>Betaproteobacteria</taxon>
        <taxon>Burkholderiales</taxon>
        <taxon>Comamonadaceae</taxon>
        <taxon>Variovorax</taxon>
    </lineage>
</organism>
<evidence type="ECO:0000256" key="3">
    <source>
        <dbReference type="ARBA" id="ARBA00022638"/>
    </source>
</evidence>
<dbReference type="EMBL" id="RXFQ01000033">
    <property type="protein sequence ID" value="RSZ28802.1"/>
    <property type="molecule type" value="Genomic_DNA"/>
</dbReference>
<keyword evidence="4 6" id="KW-0378">Hydrolase</keyword>
<name>A0ABX9ZXI9_9BURK</name>
<dbReference type="PANTHER" id="PTHR38107:SF3">
    <property type="entry name" value="LYSOZYME RRRD-RELATED"/>
    <property type="match status" value="1"/>
</dbReference>
<dbReference type="InterPro" id="IPR002196">
    <property type="entry name" value="Glyco_hydro_24"/>
</dbReference>
<dbReference type="CDD" id="cd16900">
    <property type="entry name" value="endolysin_R21-like"/>
    <property type="match status" value="1"/>
</dbReference>
<evidence type="ECO:0000313" key="7">
    <source>
        <dbReference type="EMBL" id="RSZ28802.1"/>
    </source>
</evidence>
<dbReference type="Gene3D" id="1.10.530.40">
    <property type="match status" value="1"/>
</dbReference>
<keyword evidence="3 6" id="KW-0081">Bacteriolytic enzyme</keyword>
<protein>
    <recommendedName>
        <fullName evidence="6">Lysozyme</fullName>
        <ecNumber evidence="6">3.2.1.17</ecNumber>
    </recommendedName>
</protein>
<evidence type="ECO:0000256" key="2">
    <source>
        <dbReference type="ARBA" id="ARBA00022529"/>
    </source>
</evidence>
<evidence type="ECO:0000256" key="4">
    <source>
        <dbReference type="ARBA" id="ARBA00022801"/>
    </source>
</evidence>
<keyword evidence="5 6" id="KW-0326">Glycosidase</keyword>
<keyword evidence="2 6" id="KW-0929">Antimicrobial</keyword>
<evidence type="ECO:0000313" key="8">
    <source>
        <dbReference type="Proteomes" id="UP000271137"/>
    </source>
</evidence>
<dbReference type="HAMAP" id="MF_04110">
    <property type="entry name" value="ENDOLYSIN_T4"/>
    <property type="match status" value="1"/>
</dbReference>
<dbReference type="InterPro" id="IPR023347">
    <property type="entry name" value="Lysozyme_dom_sf"/>
</dbReference>
<dbReference type="SUPFAM" id="SSF53955">
    <property type="entry name" value="Lysozyme-like"/>
    <property type="match status" value="1"/>
</dbReference>
<evidence type="ECO:0000256" key="1">
    <source>
        <dbReference type="ARBA" id="ARBA00000632"/>
    </source>
</evidence>
<comment type="caution">
    <text evidence="7">The sequence shown here is derived from an EMBL/GenBank/DDBJ whole genome shotgun (WGS) entry which is preliminary data.</text>
</comment>
<dbReference type="Pfam" id="PF00959">
    <property type="entry name" value="Phage_lysozyme"/>
    <property type="match status" value="1"/>
</dbReference>
<evidence type="ECO:0000256" key="5">
    <source>
        <dbReference type="ARBA" id="ARBA00023295"/>
    </source>
</evidence>
<comment type="catalytic activity">
    <reaction evidence="1 6">
        <text>Hydrolysis of (1-&gt;4)-beta-linkages between N-acetylmuramic acid and N-acetyl-D-glucosamine residues in a peptidoglycan and between N-acetyl-D-glucosamine residues in chitodextrins.</text>
        <dbReference type="EC" id="3.2.1.17"/>
    </reaction>
</comment>
<reference evidence="7 8" key="1">
    <citation type="submission" date="2018-12" db="EMBL/GenBank/DDBJ databases">
        <title>The genome sequences of strain 502.</title>
        <authorList>
            <person name="Gao J."/>
            <person name="Sun J."/>
        </authorList>
    </citation>
    <scope>NUCLEOTIDE SEQUENCE [LARGE SCALE GENOMIC DNA]</scope>
    <source>
        <strain evidence="7 8">502</strain>
    </source>
</reference>
<keyword evidence="8" id="KW-1185">Reference proteome</keyword>
<evidence type="ECO:0000256" key="6">
    <source>
        <dbReference type="RuleBase" id="RU003788"/>
    </source>
</evidence>
<accession>A0ABX9ZXI9</accession>
<dbReference type="PANTHER" id="PTHR38107">
    <property type="match status" value="1"/>
</dbReference>
<dbReference type="RefSeq" id="WP_125967099.1">
    <property type="nucleotide sequence ID" value="NZ_RXFQ01000033.1"/>
</dbReference>
<dbReference type="Proteomes" id="UP000271137">
    <property type="component" value="Unassembled WGS sequence"/>
</dbReference>
<gene>
    <name evidence="7" type="ORF">EJO66_31135</name>
</gene>
<dbReference type="InterPro" id="IPR034690">
    <property type="entry name" value="Endolysin_T4_type"/>
</dbReference>
<dbReference type="EC" id="3.2.1.17" evidence="6"/>
<proteinExistence type="inferred from homology"/>